<dbReference type="Proteomes" id="UP000283650">
    <property type="component" value="Unassembled WGS sequence"/>
</dbReference>
<name>A0A423NFS7_PSEFL</name>
<dbReference type="AlphaFoldDB" id="A0A423NFS7"/>
<protein>
    <submittedName>
        <fullName evidence="1">Uncharacterized protein</fullName>
    </submittedName>
</protein>
<accession>A0A423NFS7</accession>
<comment type="caution">
    <text evidence="1">The sequence shown here is derived from an EMBL/GenBank/DDBJ whole genome shotgun (WGS) entry which is preliminary data.</text>
</comment>
<evidence type="ECO:0000313" key="2">
    <source>
        <dbReference type="Proteomes" id="UP000283650"/>
    </source>
</evidence>
<dbReference type="EMBL" id="MOBY01000002">
    <property type="protein sequence ID" value="RON97110.1"/>
    <property type="molecule type" value="Genomic_DNA"/>
</dbReference>
<proteinExistence type="predicted"/>
<reference evidence="1 2" key="1">
    <citation type="submission" date="2016-10" db="EMBL/GenBank/DDBJ databases">
        <title>Comparative genome analysis of multiple Pseudomonas spp. focuses on biocontrol and plant growth promoting traits.</title>
        <authorList>
            <person name="Tao X.-Y."/>
            <person name="Taylor C.G."/>
        </authorList>
    </citation>
    <scope>NUCLEOTIDE SEQUENCE [LARGE SCALE GENOMIC DNA]</scope>
    <source>
        <strain evidence="1 2">2F9</strain>
    </source>
</reference>
<evidence type="ECO:0000313" key="1">
    <source>
        <dbReference type="EMBL" id="RON97110.1"/>
    </source>
</evidence>
<dbReference type="RefSeq" id="WP_123374711.1">
    <property type="nucleotide sequence ID" value="NZ_MOBY01000002.1"/>
</dbReference>
<organism evidence="1 2">
    <name type="scientific">Pseudomonas fluorescens</name>
    <dbReference type="NCBI Taxonomy" id="294"/>
    <lineage>
        <taxon>Bacteria</taxon>
        <taxon>Pseudomonadati</taxon>
        <taxon>Pseudomonadota</taxon>
        <taxon>Gammaproteobacteria</taxon>
        <taxon>Pseudomonadales</taxon>
        <taxon>Pseudomonadaceae</taxon>
        <taxon>Pseudomonas</taxon>
    </lineage>
</organism>
<sequence>MQLHEAVELKEAYSVSSANTAVQEGWKLLAVAPGANGVTYVLGKTAPEPQMATTLKVRLPS</sequence>
<gene>
    <name evidence="1" type="ORF">BK672_02100</name>
</gene>